<protein>
    <recommendedName>
        <fullName evidence="2">site-specific DNA-methyltransferase (adenine-specific)</fullName>
        <ecNumber evidence="2">2.1.1.72</ecNumber>
    </recommendedName>
</protein>
<keyword evidence="5" id="KW-0949">S-adenosyl-L-methionine</keyword>
<dbReference type="InterPro" id="IPR038333">
    <property type="entry name" value="T1MK-like_N_sf"/>
</dbReference>
<dbReference type="Gene3D" id="1.20.1260.30">
    <property type="match status" value="1"/>
</dbReference>
<dbReference type="Proteomes" id="UP000553888">
    <property type="component" value="Unassembled WGS sequence"/>
</dbReference>
<dbReference type="PANTHER" id="PTHR42998">
    <property type="entry name" value="TYPE I RESTRICTION ENZYME HINDVIIP M PROTEIN-RELATED"/>
    <property type="match status" value="1"/>
</dbReference>
<dbReference type="EC" id="2.1.1.72" evidence="2"/>
<evidence type="ECO:0000256" key="6">
    <source>
        <dbReference type="ARBA" id="ARBA00022747"/>
    </source>
</evidence>
<dbReference type="RefSeq" id="WP_218853438.1">
    <property type="nucleotide sequence ID" value="NZ_JACBZY010000001.1"/>
</dbReference>
<dbReference type="InterPro" id="IPR022749">
    <property type="entry name" value="D12N6_MeTrfase_N"/>
</dbReference>
<reference evidence="10 11" key="1">
    <citation type="submission" date="2020-07" db="EMBL/GenBank/DDBJ databases">
        <title>Sequencing the genomes of 1000 actinobacteria strains.</title>
        <authorList>
            <person name="Klenk H.-P."/>
        </authorList>
    </citation>
    <scope>NUCLEOTIDE SEQUENCE [LARGE SCALE GENOMIC DNA]</scope>
    <source>
        <strain evidence="10 11">DSM 23141</strain>
    </source>
</reference>
<dbReference type="GO" id="GO:0008170">
    <property type="term" value="F:N-methyltransferase activity"/>
    <property type="evidence" value="ECO:0007669"/>
    <property type="project" value="InterPro"/>
</dbReference>
<evidence type="ECO:0000256" key="5">
    <source>
        <dbReference type="ARBA" id="ARBA00022691"/>
    </source>
</evidence>
<evidence type="ECO:0000256" key="1">
    <source>
        <dbReference type="ARBA" id="ARBA00006594"/>
    </source>
</evidence>
<evidence type="ECO:0000256" key="7">
    <source>
        <dbReference type="ARBA" id="ARBA00047942"/>
    </source>
</evidence>
<gene>
    <name evidence="10" type="ORF">BJ979_000963</name>
</gene>
<dbReference type="InterPro" id="IPR052916">
    <property type="entry name" value="Type-I_RE_MTase_Subunit"/>
</dbReference>
<sequence length="539" mass="59302">MAARPKADTAPTTMKQLKDTLWKAADKLRGSMDASQYKDVILGLVFLKYVSDAFTERRVELEGELREQGMTEAQAAQFLDDPDEYRGARVFWVPEVARWEFLAANAKGLEPADGGEPRSIGRLIDEAMDAVMVANPTLTGTLPRIFNRDNVDQRRLGELIDLFNAARFTGQGAARARDLLGEVYEYFLEKFAQAEGKRGGEFYTPAGVVRVLVELLEPTHGRVYDPACGSGGMFVQAEKFLEAHEREGSEISVYGQELNERTWRMAKMNLAIHGLGGNLASRWGDTFARDLHPDLEADFVMANPPFNIKDWARNEADPRWRYGVPPAGNANYAWIQHILSKLAPGGSAGVVMANGSMSSNSGGEGQIRAELVEADLVSCMVALPTQLFRSTAIPVCVWFFARDKSAGDRGSVDRTGQVLFLDARNLGHMVDRAERALSDDDIAKIANTFHAWRGTTSAVDAGLSYENEPGFAYSATLAEIQDAGYALTPGRYVGAAEVEDDGEPIDEKIARLTAELYEQFAESDRLAVVVREQLGRVDV</sequence>
<dbReference type="GO" id="GO:0009307">
    <property type="term" value="P:DNA restriction-modification system"/>
    <property type="evidence" value="ECO:0007669"/>
    <property type="project" value="UniProtKB-KW"/>
</dbReference>
<evidence type="ECO:0000256" key="3">
    <source>
        <dbReference type="ARBA" id="ARBA00022603"/>
    </source>
</evidence>
<comment type="catalytic activity">
    <reaction evidence="7">
        <text>a 2'-deoxyadenosine in DNA + S-adenosyl-L-methionine = an N(6)-methyl-2'-deoxyadenosine in DNA + S-adenosyl-L-homocysteine + H(+)</text>
        <dbReference type="Rhea" id="RHEA:15197"/>
        <dbReference type="Rhea" id="RHEA-COMP:12418"/>
        <dbReference type="Rhea" id="RHEA-COMP:12419"/>
        <dbReference type="ChEBI" id="CHEBI:15378"/>
        <dbReference type="ChEBI" id="CHEBI:57856"/>
        <dbReference type="ChEBI" id="CHEBI:59789"/>
        <dbReference type="ChEBI" id="CHEBI:90615"/>
        <dbReference type="ChEBI" id="CHEBI:90616"/>
        <dbReference type="EC" id="2.1.1.72"/>
    </reaction>
</comment>
<dbReference type="GO" id="GO:0003677">
    <property type="term" value="F:DNA binding"/>
    <property type="evidence" value="ECO:0007669"/>
    <property type="project" value="InterPro"/>
</dbReference>
<dbReference type="PRINTS" id="PR00507">
    <property type="entry name" value="N12N6MTFRASE"/>
</dbReference>
<evidence type="ECO:0000256" key="2">
    <source>
        <dbReference type="ARBA" id="ARBA00011900"/>
    </source>
</evidence>
<evidence type="ECO:0000259" key="9">
    <source>
        <dbReference type="Pfam" id="PF12161"/>
    </source>
</evidence>
<proteinExistence type="inferred from homology"/>
<comment type="similarity">
    <text evidence="1">Belongs to the N(4)/N(6)-methyltransferase family.</text>
</comment>
<evidence type="ECO:0000313" key="11">
    <source>
        <dbReference type="Proteomes" id="UP000553888"/>
    </source>
</evidence>
<evidence type="ECO:0000256" key="4">
    <source>
        <dbReference type="ARBA" id="ARBA00022679"/>
    </source>
</evidence>
<evidence type="ECO:0000313" key="10">
    <source>
        <dbReference type="EMBL" id="NYG98337.1"/>
    </source>
</evidence>
<dbReference type="GO" id="GO:0032259">
    <property type="term" value="P:methylation"/>
    <property type="evidence" value="ECO:0007669"/>
    <property type="project" value="UniProtKB-KW"/>
</dbReference>
<dbReference type="InterPro" id="IPR003356">
    <property type="entry name" value="DNA_methylase_A-5"/>
</dbReference>
<dbReference type="AlphaFoldDB" id="A0A852YF43"/>
<keyword evidence="11" id="KW-1185">Reference proteome</keyword>
<dbReference type="Pfam" id="PF12161">
    <property type="entry name" value="HsdM_N"/>
    <property type="match status" value="1"/>
</dbReference>
<accession>A0A852YF43</accession>
<feature type="domain" description="DNA methylase adenine-specific" evidence="8">
    <location>
        <begin position="176"/>
        <end position="501"/>
    </location>
</feature>
<dbReference type="SUPFAM" id="SSF53335">
    <property type="entry name" value="S-adenosyl-L-methionine-dependent methyltransferases"/>
    <property type="match status" value="1"/>
</dbReference>
<dbReference type="GO" id="GO:0009007">
    <property type="term" value="F:site-specific DNA-methyltransferase (adenine-specific) activity"/>
    <property type="evidence" value="ECO:0007669"/>
    <property type="project" value="UniProtKB-EC"/>
</dbReference>
<comment type="caution">
    <text evidence="10">The sequence shown here is derived from an EMBL/GenBank/DDBJ whole genome shotgun (WGS) entry which is preliminary data.</text>
</comment>
<keyword evidence="3 10" id="KW-0489">Methyltransferase</keyword>
<keyword evidence="6" id="KW-0680">Restriction system</keyword>
<dbReference type="Pfam" id="PF02384">
    <property type="entry name" value="N6_Mtase"/>
    <property type="match status" value="1"/>
</dbReference>
<dbReference type="EMBL" id="JACBZY010000001">
    <property type="protein sequence ID" value="NYG98337.1"/>
    <property type="molecule type" value="Genomic_DNA"/>
</dbReference>
<organism evidence="10 11">
    <name type="scientific">Schumannella luteola</name>
    <dbReference type="NCBI Taxonomy" id="472059"/>
    <lineage>
        <taxon>Bacteria</taxon>
        <taxon>Bacillati</taxon>
        <taxon>Actinomycetota</taxon>
        <taxon>Actinomycetes</taxon>
        <taxon>Micrococcales</taxon>
        <taxon>Microbacteriaceae</taxon>
        <taxon>Schumannella</taxon>
    </lineage>
</organism>
<dbReference type="InterPro" id="IPR029063">
    <property type="entry name" value="SAM-dependent_MTases_sf"/>
</dbReference>
<dbReference type="Gene3D" id="3.40.50.150">
    <property type="entry name" value="Vaccinia Virus protein VP39"/>
    <property type="match status" value="1"/>
</dbReference>
<dbReference type="PANTHER" id="PTHR42998:SF1">
    <property type="entry name" value="TYPE I RESTRICTION ENZYME HINDI METHYLASE SUBUNIT"/>
    <property type="match status" value="1"/>
</dbReference>
<keyword evidence="4 10" id="KW-0808">Transferase</keyword>
<evidence type="ECO:0000259" key="8">
    <source>
        <dbReference type="Pfam" id="PF02384"/>
    </source>
</evidence>
<name>A0A852YF43_9MICO</name>
<feature type="domain" description="N6 adenine-specific DNA methyltransferase N-terminal" evidence="9">
    <location>
        <begin position="17"/>
        <end position="163"/>
    </location>
</feature>